<reference evidence="1 2" key="1">
    <citation type="submission" date="2018-05" db="EMBL/GenBank/DDBJ databases">
        <title>Chitinophaga sp. K3CV102501T nov., isolated from isolated from a monsoon evergreen broad-leaved forest soil.</title>
        <authorList>
            <person name="Lv Y."/>
        </authorList>
    </citation>
    <scope>NUCLEOTIDE SEQUENCE [LARGE SCALE GENOMIC DNA]</scope>
    <source>
        <strain evidence="1 2">GDMCC 1.1325</strain>
    </source>
</reference>
<organism evidence="1 2">
    <name type="scientific">Chitinophaga flava</name>
    <dbReference type="NCBI Taxonomy" id="2259036"/>
    <lineage>
        <taxon>Bacteria</taxon>
        <taxon>Pseudomonadati</taxon>
        <taxon>Bacteroidota</taxon>
        <taxon>Chitinophagia</taxon>
        <taxon>Chitinophagales</taxon>
        <taxon>Chitinophagaceae</taxon>
        <taxon>Chitinophaga</taxon>
    </lineage>
</organism>
<dbReference type="AlphaFoldDB" id="A0A365XYY1"/>
<dbReference type="Proteomes" id="UP000253410">
    <property type="component" value="Unassembled WGS sequence"/>
</dbReference>
<dbReference type="EMBL" id="QFFJ01000001">
    <property type="protein sequence ID" value="RBL91201.1"/>
    <property type="molecule type" value="Genomic_DNA"/>
</dbReference>
<gene>
    <name evidence="1" type="ORF">DF182_00840</name>
</gene>
<evidence type="ECO:0000313" key="2">
    <source>
        <dbReference type="Proteomes" id="UP000253410"/>
    </source>
</evidence>
<accession>A0A365XYY1</accession>
<sequence length="65" mass="7227">MLASPGIFCTFAPIMLHFLPYKAHPHPAQTTTVAGIAAEISFFCFCKKLYFISNFKDFHTQAPGC</sequence>
<comment type="caution">
    <text evidence="1">The sequence shown here is derived from an EMBL/GenBank/DDBJ whole genome shotgun (WGS) entry which is preliminary data.</text>
</comment>
<evidence type="ECO:0000313" key="1">
    <source>
        <dbReference type="EMBL" id="RBL91201.1"/>
    </source>
</evidence>
<keyword evidence="2" id="KW-1185">Reference proteome</keyword>
<name>A0A365XYY1_9BACT</name>
<protein>
    <submittedName>
        <fullName evidence="1">Uncharacterized protein</fullName>
    </submittedName>
</protein>
<proteinExistence type="predicted"/>